<dbReference type="GO" id="GO:0000981">
    <property type="term" value="F:DNA-binding transcription factor activity, RNA polymerase II-specific"/>
    <property type="evidence" value="ECO:0007669"/>
    <property type="project" value="TreeGrafter"/>
</dbReference>
<dbReference type="GO" id="GO:0008270">
    <property type="term" value="F:zinc ion binding"/>
    <property type="evidence" value="ECO:0007669"/>
    <property type="project" value="UniProtKB-KW"/>
</dbReference>
<dbReference type="FunFam" id="3.30.160.60:FF:000100">
    <property type="entry name" value="Zinc finger 45-like"/>
    <property type="match status" value="1"/>
</dbReference>
<feature type="region of interest" description="Disordered" evidence="8">
    <location>
        <begin position="1"/>
        <end position="40"/>
    </location>
</feature>
<evidence type="ECO:0000256" key="4">
    <source>
        <dbReference type="ARBA" id="ARBA00022771"/>
    </source>
</evidence>
<dbReference type="AlphaFoldDB" id="A0A1Y2C1N5"/>
<comment type="caution">
    <text evidence="10">The sequence shown here is derived from an EMBL/GenBank/DDBJ whole genome shotgun (WGS) entry which is preliminary data.</text>
</comment>
<dbReference type="OrthoDB" id="4748970at2759"/>
<evidence type="ECO:0000259" key="9">
    <source>
        <dbReference type="PROSITE" id="PS50157"/>
    </source>
</evidence>
<dbReference type="STRING" id="329046.A0A1Y2C1N5"/>
<feature type="domain" description="C2H2-type" evidence="9">
    <location>
        <begin position="69"/>
        <end position="96"/>
    </location>
</feature>
<keyword evidence="11" id="KW-1185">Reference proteome</keyword>
<dbReference type="InterPro" id="IPR013087">
    <property type="entry name" value="Znf_C2H2_type"/>
</dbReference>
<comment type="subcellular location">
    <subcellularLocation>
        <location evidence="1">Nucleus</location>
    </subcellularLocation>
</comment>
<dbReference type="Proteomes" id="UP000193642">
    <property type="component" value="Unassembled WGS sequence"/>
</dbReference>
<evidence type="ECO:0000256" key="5">
    <source>
        <dbReference type="ARBA" id="ARBA00022833"/>
    </source>
</evidence>
<proteinExistence type="predicted"/>
<evidence type="ECO:0000313" key="10">
    <source>
        <dbReference type="EMBL" id="ORY40948.1"/>
    </source>
</evidence>
<evidence type="ECO:0000256" key="8">
    <source>
        <dbReference type="SAM" id="MobiDB-lite"/>
    </source>
</evidence>
<dbReference type="Pfam" id="PF13912">
    <property type="entry name" value="zf-C2H2_6"/>
    <property type="match status" value="1"/>
</dbReference>
<protein>
    <recommendedName>
        <fullName evidence="9">C2H2-type domain-containing protein</fullName>
    </recommendedName>
</protein>
<dbReference type="GO" id="GO:0005634">
    <property type="term" value="C:nucleus"/>
    <property type="evidence" value="ECO:0007669"/>
    <property type="project" value="UniProtKB-SubCell"/>
</dbReference>
<dbReference type="PROSITE" id="PS00028">
    <property type="entry name" value="ZINC_FINGER_C2H2_1"/>
    <property type="match status" value="3"/>
</dbReference>
<keyword evidence="6" id="KW-0539">Nucleus</keyword>
<evidence type="ECO:0000256" key="2">
    <source>
        <dbReference type="ARBA" id="ARBA00022723"/>
    </source>
</evidence>
<dbReference type="SUPFAM" id="SSF57667">
    <property type="entry name" value="beta-beta-alpha zinc fingers"/>
    <property type="match status" value="2"/>
</dbReference>
<keyword evidence="2" id="KW-0479">Metal-binding</keyword>
<reference evidence="10 11" key="1">
    <citation type="submission" date="2016-07" db="EMBL/GenBank/DDBJ databases">
        <title>Pervasive Adenine N6-methylation of Active Genes in Fungi.</title>
        <authorList>
            <consortium name="DOE Joint Genome Institute"/>
            <person name="Mondo S.J."/>
            <person name="Dannebaum R.O."/>
            <person name="Kuo R.C."/>
            <person name="Labutti K."/>
            <person name="Haridas S."/>
            <person name="Kuo A."/>
            <person name="Salamov A."/>
            <person name="Ahrendt S.R."/>
            <person name="Lipzen A."/>
            <person name="Sullivan W."/>
            <person name="Andreopoulos W.B."/>
            <person name="Clum A."/>
            <person name="Lindquist E."/>
            <person name="Daum C."/>
            <person name="Ramamoorthy G.K."/>
            <person name="Gryganskyi A."/>
            <person name="Culley D."/>
            <person name="Magnuson J.K."/>
            <person name="James T.Y."/>
            <person name="O'Malley M.A."/>
            <person name="Stajich J.E."/>
            <person name="Spatafora J.W."/>
            <person name="Visel A."/>
            <person name="Grigoriev I.V."/>
        </authorList>
    </citation>
    <scope>NUCLEOTIDE SEQUENCE [LARGE SCALE GENOMIC DNA]</scope>
    <source>
        <strain evidence="10 11">JEL800</strain>
    </source>
</reference>
<dbReference type="PROSITE" id="PS50157">
    <property type="entry name" value="ZINC_FINGER_C2H2_2"/>
    <property type="match status" value="3"/>
</dbReference>
<dbReference type="SMART" id="SM00355">
    <property type="entry name" value="ZnF_C2H2"/>
    <property type="match status" value="4"/>
</dbReference>
<evidence type="ECO:0000256" key="3">
    <source>
        <dbReference type="ARBA" id="ARBA00022737"/>
    </source>
</evidence>
<dbReference type="PANTHER" id="PTHR24394">
    <property type="entry name" value="ZINC FINGER PROTEIN"/>
    <property type="match status" value="1"/>
</dbReference>
<evidence type="ECO:0000313" key="11">
    <source>
        <dbReference type="Proteomes" id="UP000193642"/>
    </source>
</evidence>
<evidence type="ECO:0000256" key="7">
    <source>
        <dbReference type="PROSITE-ProRule" id="PRU00042"/>
    </source>
</evidence>
<accession>A0A1Y2C1N5</accession>
<keyword evidence="5" id="KW-0862">Zinc</keyword>
<sequence>MTPTMLPGTYEQDAHQQSQSYYLSPSPPTPPPSKHQKQRHQCPECSQSFTNIYNLRTHNSTVHAGDKPYACTQCPARFGKRFNLKRHEVVHEAEGSNKFVCGECGKGFSQKGHWRGHVVQKHGGVGLDAVNLERNVKREVVEAVVGRRLVVQAFIWRCETCGCTFASRGGLEFHCVISSCLEN</sequence>
<keyword evidence="3" id="KW-0677">Repeat</keyword>
<feature type="compositionally biased region" description="Low complexity" evidence="8">
    <location>
        <begin position="15"/>
        <end position="24"/>
    </location>
</feature>
<feature type="domain" description="C2H2-type" evidence="9">
    <location>
        <begin position="99"/>
        <end position="124"/>
    </location>
</feature>
<evidence type="ECO:0000256" key="6">
    <source>
        <dbReference type="ARBA" id="ARBA00023242"/>
    </source>
</evidence>
<dbReference type="InterPro" id="IPR036236">
    <property type="entry name" value="Znf_C2H2_sf"/>
</dbReference>
<name>A0A1Y2C1N5_9FUNG</name>
<dbReference type="Pfam" id="PF00096">
    <property type="entry name" value="zf-C2H2"/>
    <property type="match status" value="2"/>
</dbReference>
<evidence type="ECO:0000256" key="1">
    <source>
        <dbReference type="ARBA" id="ARBA00004123"/>
    </source>
</evidence>
<feature type="domain" description="C2H2-type" evidence="9">
    <location>
        <begin position="40"/>
        <end position="68"/>
    </location>
</feature>
<keyword evidence="4 7" id="KW-0863">Zinc-finger</keyword>
<dbReference type="EMBL" id="MCGO01000033">
    <property type="protein sequence ID" value="ORY40948.1"/>
    <property type="molecule type" value="Genomic_DNA"/>
</dbReference>
<organism evidence="10 11">
    <name type="scientific">Rhizoclosmatium globosum</name>
    <dbReference type="NCBI Taxonomy" id="329046"/>
    <lineage>
        <taxon>Eukaryota</taxon>
        <taxon>Fungi</taxon>
        <taxon>Fungi incertae sedis</taxon>
        <taxon>Chytridiomycota</taxon>
        <taxon>Chytridiomycota incertae sedis</taxon>
        <taxon>Chytridiomycetes</taxon>
        <taxon>Chytridiales</taxon>
        <taxon>Chytriomycetaceae</taxon>
        <taxon>Rhizoclosmatium</taxon>
    </lineage>
</organism>
<dbReference type="Gene3D" id="3.30.160.60">
    <property type="entry name" value="Classic Zinc Finger"/>
    <property type="match status" value="3"/>
</dbReference>
<dbReference type="PANTHER" id="PTHR24394:SF44">
    <property type="entry name" value="ZINC FINGER PROTEIN 271-LIKE"/>
    <property type="match status" value="1"/>
</dbReference>
<gene>
    <name evidence="10" type="ORF">BCR33DRAFT_719063</name>
</gene>